<dbReference type="EMBL" id="JASCZI010272812">
    <property type="protein sequence ID" value="MED6223561.1"/>
    <property type="molecule type" value="Genomic_DNA"/>
</dbReference>
<feature type="domain" description="GRF-type" evidence="7">
    <location>
        <begin position="26"/>
        <end position="64"/>
    </location>
</feature>
<feature type="region of interest" description="Disordered" evidence="5">
    <location>
        <begin position="1"/>
        <end position="21"/>
    </location>
</feature>
<evidence type="ECO:0000256" key="1">
    <source>
        <dbReference type="ARBA" id="ARBA00022723"/>
    </source>
</evidence>
<evidence type="ECO:0000256" key="2">
    <source>
        <dbReference type="ARBA" id="ARBA00022771"/>
    </source>
</evidence>
<sequence>MSHRGKKYTQESAGSGSFSSSGDRICYCGLQAPIRVSKSEANPEREYYSCPTGRCRWFMWAEPAGNCSGRLGAQIRERDAEENQVGFGSSMLLQERLRKLENECMTLKMLVYMNLFWLFVLYVFVNGLVVQNVMGNRALFLFFLFPKIEEHCFFVDGS</sequence>
<keyword evidence="1" id="KW-0479">Metal-binding</keyword>
<feature type="compositionally biased region" description="Low complexity" evidence="5">
    <location>
        <begin position="12"/>
        <end position="21"/>
    </location>
</feature>
<keyword evidence="6" id="KW-0472">Membrane</keyword>
<keyword evidence="9" id="KW-1185">Reference proteome</keyword>
<accession>A0ABU6ZNP8</accession>
<dbReference type="PANTHER" id="PTHR33248">
    <property type="entry name" value="ZINC ION-BINDING PROTEIN"/>
    <property type="match status" value="1"/>
</dbReference>
<keyword evidence="6" id="KW-0812">Transmembrane</keyword>
<evidence type="ECO:0000256" key="4">
    <source>
        <dbReference type="PROSITE-ProRule" id="PRU01343"/>
    </source>
</evidence>
<protein>
    <recommendedName>
        <fullName evidence="7">GRF-type domain-containing protein</fullName>
    </recommendedName>
</protein>
<comment type="caution">
    <text evidence="8">The sequence shown here is derived from an EMBL/GenBank/DDBJ whole genome shotgun (WGS) entry which is preliminary data.</text>
</comment>
<dbReference type="InterPro" id="IPR010666">
    <property type="entry name" value="Znf_GRF"/>
</dbReference>
<evidence type="ECO:0000313" key="8">
    <source>
        <dbReference type="EMBL" id="MED6223561.1"/>
    </source>
</evidence>
<reference evidence="8 9" key="1">
    <citation type="journal article" date="2023" name="Plants (Basel)">
        <title>Bridging the Gap: Combining Genomics and Transcriptomics Approaches to Understand Stylosanthes scabra, an Orphan Legume from the Brazilian Caatinga.</title>
        <authorList>
            <person name="Ferreira-Neto J.R.C."/>
            <person name="da Silva M.D."/>
            <person name="Binneck E."/>
            <person name="de Melo N.F."/>
            <person name="da Silva R.H."/>
            <person name="de Melo A.L.T.M."/>
            <person name="Pandolfi V."/>
            <person name="Bustamante F.O."/>
            <person name="Brasileiro-Vidal A.C."/>
            <person name="Benko-Iseppon A.M."/>
        </authorList>
    </citation>
    <scope>NUCLEOTIDE SEQUENCE [LARGE SCALE GENOMIC DNA]</scope>
    <source>
        <tissue evidence="8">Leaves</tissue>
    </source>
</reference>
<keyword evidence="3" id="KW-0862">Zinc</keyword>
<dbReference type="Proteomes" id="UP001341840">
    <property type="component" value="Unassembled WGS sequence"/>
</dbReference>
<feature type="transmembrane region" description="Helical" evidence="6">
    <location>
        <begin position="115"/>
        <end position="134"/>
    </location>
</feature>
<dbReference type="Pfam" id="PF06839">
    <property type="entry name" value="Zn_ribbon_GRF"/>
    <property type="match status" value="1"/>
</dbReference>
<evidence type="ECO:0000256" key="6">
    <source>
        <dbReference type="SAM" id="Phobius"/>
    </source>
</evidence>
<organism evidence="8 9">
    <name type="scientific">Stylosanthes scabra</name>
    <dbReference type="NCBI Taxonomy" id="79078"/>
    <lineage>
        <taxon>Eukaryota</taxon>
        <taxon>Viridiplantae</taxon>
        <taxon>Streptophyta</taxon>
        <taxon>Embryophyta</taxon>
        <taxon>Tracheophyta</taxon>
        <taxon>Spermatophyta</taxon>
        <taxon>Magnoliopsida</taxon>
        <taxon>eudicotyledons</taxon>
        <taxon>Gunneridae</taxon>
        <taxon>Pentapetalae</taxon>
        <taxon>rosids</taxon>
        <taxon>fabids</taxon>
        <taxon>Fabales</taxon>
        <taxon>Fabaceae</taxon>
        <taxon>Papilionoideae</taxon>
        <taxon>50 kb inversion clade</taxon>
        <taxon>dalbergioids sensu lato</taxon>
        <taxon>Dalbergieae</taxon>
        <taxon>Pterocarpus clade</taxon>
        <taxon>Stylosanthes</taxon>
    </lineage>
</organism>
<gene>
    <name evidence="8" type="ORF">PIB30_075176</name>
</gene>
<dbReference type="PROSITE" id="PS51999">
    <property type="entry name" value="ZF_GRF"/>
    <property type="match status" value="1"/>
</dbReference>
<evidence type="ECO:0000256" key="5">
    <source>
        <dbReference type="SAM" id="MobiDB-lite"/>
    </source>
</evidence>
<name>A0ABU6ZNP8_9FABA</name>
<proteinExistence type="predicted"/>
<evidence type="ECO:0000313" key="9">
    <source>
        <dbReference type="Proteomes" id="UP001341840"/>
    </source>
</evidence>
<keyword evidence="2 4" id="KW-0863">Zinc-finger</keyword>
<evidence type="ECO:0000259" key="7">
    <source>
        <dbReference type="PROSITE" id="PS51999"/>
    </source>
</evidence>
<keyword evidence="6" id="KW-1133">Transmembrane helix</keyword>
<evidence type="ECO:0000256" key="3">
    <source>
        <dbReference type="ARBA" id="ARBA00022833"/>
    </source>
</evidence>